<dbReference type="AlphaFoldDB" id="K3YWY1"/>
<dbReference type="Gramene" id="KQL28641">
    <property type="protein sequence ID" value="KQL28641"/>
    <property type="gene ID" value="SETIT_018777mg"/>
</dbReference>
<accession>K3YWY1</accession>
<evidence type="ECO:0000313" key="1">
    <source>
        <dbReference type="EnsemblPlants" id="KQL28641"/>
    </source>
</evidence>
<evidence type="ECO:0000313" key="2">
    <source>
        <dbReference type="Proteomes" id="UP000004995"/>
    </source>
</evidence>
<keyword evidence="2" id="KW-1185">Reference proteome</keyword>
<name>K3YWY1_SETIT</name>
<reference evidence="2" key="1">
    <citation type="journal article" date="2012" name="Nat. Biotechnol.">
        <title>Reference genome sequence of the model plant Setaria.</title>
        <authorList>
            <person name="Bennetzen J.L."/>
            <person name="Schmutz J."/>
            <person name="Wang H."/>
            <person name="Percifield R."/>
            <person name="Hawkins J."/>
            <person name="Pontaroli A.C."/>
            <person name="Estep M."/>
            <person name="Feng L."/>
            <person name="Vaughn J.N."/>
            <person name="Grimwood J."/>
            <person name="Jenkins J."/>
            <person name="Barry K."/>
            <person name="Lindquist E."/>
            <person name="Hellsten U."/>
            <person name="Deshpande S."/>
            <person name="Wang X."/>
            <person name="Wu X."/>
            <person name="Mitros T."/>
            <person name="Triplett J."/>
            <person name="Yang X."/>
            <person name="Ye C.Y."/>
            <person name="Mauro-Herrera M."/>
            <person name="Wang L."/>
            <person name="Li P."/>
            <person name="Sharma M."/>
            <person name="Sharma R."/>
            <person name="Ronald P.C."/>
            <person name="Panaud O."/>
            <person name="Kellogg E.A."/>
            <person name="Brutnell T.P."/>
            <person name="Doust A.N."/>
            <person name="Tuskan G.A."/>
            <person name="Rokhsar D."/>
            <person name="Devos K.M."/>
        </authorList>
    </citation>
    <scope>NUCLEOTIDE SEQUENCE [LARGE SCALE GENOMIC DNA]</scope>
    <source>
        <strain evidence="2">cv. Yugu1</strain>
    </source>
</reference>
<dbReference type="EnsemblPlants" id="KQL28641">
    <property type="protein sequence ID" value="KQL28641"/>
    <property type="gene ID" value="SETIT_018777mg"/>
</dbReference>
<sequence length="108" mass="12169">MDPNTSFACSKLAESSAIVFFAEARLGSLWSRAKHDLKLQSFLLKQEQNIKDANTLSSLINHSHNTLHHYKINGEEERQGKKFLPKHFCSISFVTVSYTSSSHAIETS</sequence>
<dbReference type="EMBL" id="AGNK02000111">
    <property type="status" value="NOT_ANNOTATED_CDS"/>
    <property type="molecule type" value="Genomic_DNA"/>
</dbReference>
<dbReference type="HOGENOM" id="CLU_2201601_0_0_1"/>
<reference evidence="1" key="2">
    <citation type="submission" date="2018-08" db="UniProtKB">
        <authorList>
            <consortium name="EnsemblPlants"/>
        </authorList>
    </citation>
    <scope>IDENTIFICATION</scope>
    <source>
        <strain evidence="1">Yugu1</strain>
    </source>
</reference>
<organism evidence="1 2">
    <name type="scientific">Setaria italica</name>
    <name type="common">Foxtail millet</name>
    <name type="synonym">Panicum italicum</name>
    <dbReference type="NCBI Taxonomy" id="4555"/>
    <lineage>
        <taxon>Eukaryota</taxon>
        <taxon>Viridiplantae</taxon>
        <taxon>Streptophyta</taxon>
        <taxon>Embryophyta</taxon>
        <taxon>Tracheophyta</taxon>
        <taxon>Spermatophyta</taxon>
        <taxon>Magnoliopsida</taxon>
        <taxon>Liliopsida</taxon>
        <taxon>Poales</taxon>
        <taxon>Poaceae</taxon>
        <taxon>PACMAD clade</taxon>
        <taxon>Panicoideae</taxon>
        <taxon>Panicodae</taxon>
        <taxon>Paniceae</taxon>
        <taxon>Cenchrinae</taxon>
        <taxon>Setaria</taxon>
    </lineage>
</organism>
<protein>
    <submittedName>
        <fullName evidence="1">Uncharacterized protein</fullName>
    </submittedName>
</protein>
<dbReference type="Proteomes" id="UP000004995">
    <property type="component" value="Unassembled WGS sequence"/>
</dbReference>
<dbReference type="InParanoid" id="K3YWY1"/>
<proteinExistence type="predicted"/>